<protein>
    <submittedName>
        <fullName evidence="3">LphA (DotK)</fullName>
    </submittedName>
</protein>
<evidence type="ECO:0000256" key="1">
    <source>
        <dbReference type="PROSITE-ProRule" id="PRU00473"/>
    </source>
</evidence>
<dbReference type="EMBL" id="LNYK01000016">
    <property type="protein sequence ID" value="KTD21066.1"/>
    <property type="molecule type" value="Genomic_DNA"/>
</dbReference>
<dbReference type="STRING" id="45068.Llon_1164"/>
<dbReference type="PATRIC" id="fig|45068.5.peg.1254"/>
<evidence type="ECO:0000259" key="2">
    <source>
        <dbReference type="PROSITE" id="PS51123"/>
    </source>
</evidence>
<dbReference type="OrthoDB" id="9782229at2"/>
<organism evidence="3 4">
    <name type="scientific">Legionella londiniensis</name>
    <dbReference type="NCBI Taxonomy" id="45068"/>
    <lineage>
        <taxon>Bacteria</taxon>
        <taxon>Pseudomonadati</taxon>
        <taxon>Pseudomonadota</taxon>
        <taxon>Gammaproteobacteria</taxon>
        <taxon>Legionellales</taxon>
        <taxon>Legionellaceae</taxon>
        <taxon>Legionella</taxon>
    </lineage>
</organism>
<dbReference type="GO" id="GO:0016020">
    <property type="term" value="C:membrane"/>
    <property type="evidence" value="ECO:0007669"/>
    <property type="project" value="UniProtKB-UniRule"/>
</dbReference>
<proteinExistence type="predicted"/>
<keyword evidence="1" id="KW-0472">Membrane</keyword>
<accession>A0A0W0VLS5</accession>
<dbReference type="NCBIfam" id="NF038223">
    <property type="entry name" value="IcmN_DotK_IVB"/>
    <property type="match status" value="1"/>
</dbReference>
<dbReference type="PANTHER" id="PTHR30329:SF21">
    <property type="entry name" value="LIPOPROTEIN YIAD-RELATED"/>
    <property type="match status" value="1"/>
</dbReference>
<dbReference type="InterPro" id="IPR050330">
    <property type="entry name" value="Bact_OuterMem_StrucFunc"/>
</dbReference>
<dbReference type="InterPro" id="IPR006665">
    <property type="entry name" value="OmpA-like"/>
</dbReference>
<dbReference type="Proteomes" id="UP000054997">
    <property type="component" value="Unassembled WGS sequence"/>
</dbReference>
<sequence length="174" mass="19355">MMLMIFVVLSGCRSASLPAANDKAALPYKVAGAYDEAIMEMQDQFNKQGIRVITLGQDYLISIPADRLFATQSPRLRWDSYGLLNNVACYLRQFRKISVTVSAYSSKCVSPQRERALTLARARAVGNYLRTQNIDSRFIFTHGHGSDKPILCLREGGDSSANARIEITFRNAVA</sequence>
<evidence type="ECO:0000313" key="4">
    <source>
        <dbReference type="Proteomes" id="UP000054997"/>
    </source>
</evidence>
<dbReference type="Pfam" id="PF00691">
    <property type="entry name" value="OmpA"/>
    <property type="match status" value="1"/>
</dbReference>
<reference evidence="3 4" key="1">
    <citation type="submission" date="2015-11" db="EMBL/GenBank/DDBJ databases">
        <title>Genomic analysis of 38 Legionella species identifies large and diverse effector repertoires.</title>
        <authorList>
            <person name="Burstein D."/>
            <person name="Amaro F."/>
            <person name="Zusman T."/>
            <person name="Lifshitz Z."/>
            <person name="Cohen O."/>
            <person name="Gilbert J.A."/>
            <person name="Pupko T."/>
            <person name="Shuman H.A."/>
            <person name="Segal G."/>
        </authorList>
    </citation>
    <scope>NUCLEOTIDE SEQUENCE [LARGE SCALE GENOMIC DNA]</scope>
    <source>
        <strain evidence="3 4">ATCC 49505</strain>
    </source>
</reference>
<dbReference type="AlphaFoldDB" id="A0A0W0VLS5"/>
<keyword evidence="4" id="KW-1185">Reference proteome</keyword>
<dbReference type="PROSITE" id="PS51123">
    <property type="entry name" value="OMPA_2"/>
    <property type="match status" value="1"/>
</dbReference>
<feature type="domain" description="OmpA-like" evidence="2">
    <location>
        <begin position="56"/>
        <end position="173"/>
    </location>
</feature>
<dbReference type="InterPro" id="IPR036737">
    <property type="entry name" value="OmpA-like_sf"/>
</dbReference>
<name>A0A0W0VLS5_9GAMM</name>
<dbReference type="SUPFAM" id="SSF103088">
    <property type="entry name" value="OmpA-like"/>
    <property type="match status" value="1"/>
</dbReference>
<dbReference type="Gene3D" id="3.30.1330.60">
    <property type="entry name" value="OmpA-like domain"/>
    <property type="match status" value="1"/>
</dbReference>
<comment type="caution">
    <text evidence="3">The sequence shown here is derived from an EMBL/GenBank/DDBJ whole genome shotgun (WGS) entry which is preliminary data.</text>
</comment>
<dbReference type="RefSeq" id="WP_115336880.1">
    <property type="nucleotide sequence ID" value="NZ_CAAAHZ010000015.1"/>
</dbReference>
<dbReference type="PANTHER" id="PTHR30329">
    <property type="entry name" value="STATOR ELEMENT OF FLAGELLAR MOTOR COMPLEX"/>
    <property type="match status" value="1"/>
</dbReference>
<gene>
    <name evidence="3" type="primary">lphA</name>
    <name evidence="3" type="ORF">Llon_1164</name>
</gene>
<evidence type="ECO:0000313" key="3">
    <source>
        <dbReference type="EMBL" id="KTD21066.1"/>
    </source>
</evidence>